<organism evidence="1 2">
    <name type="scientific">Aminipila butyrica</name>
    <dbReference type="NCBI Taxonomy" id="433296"/>
    <lineage>
        <taxon>Bacteria</taxon>
        <taxon>Bacillati</taxon>
        <taxon>Bacillota</taxon>
        <taxon>Clostridia</taxon>
        <taxon>Peptostreptococcales</taxon>
        <taxon>Anaerovoracaceae</taxon>
        <taxon>Aminipila</taxon>
    </lineage>
</organism>
<dbReference type="KEGG" id="abut:Ami103574_04515"/>
<gene>
    <name evidence="1" type="ORF">Ami103574_04515</name>
</gene>
<sequence>MTKEERAKQKEFTKKYDATIRQIAVAESKDMSVAEDMLKYEIRVRLGMQKREDIYKGIPEVFNWKTAEADYMELIKK</sequence>
<proteinExistence type="predicted"/>
<dbReference type="RefSeq" id="WP_163065489.1">
    <property type="nucleotide sequence ID" value="NZ_CP048649.1"/>
</dbReference>
<keyword evidence="2" id="KW-1185">Reference proteome</keyword>
<dbReference type="AlphaFoldDB" id="A0A858BX10"/>
<accession>A0A858BX10</accession>
<dbReference type="Proteomes" id="UP000466848">
    <property type="component" value="Chromosome"/>
</dbReference>
<evidence type="ECO:0000313" key="2">
    <source>
        <dbReference type="Proteomes" id="UP000466848"/>
    </source>
</evidence>
<reference evidence="1 2" key="1">
    <citation type="submission" date="2020-02" db="EMBL/GenBank/DDBJ databases">
        <authorList>
            <person name="Kim Y.B."/>
            <person name="Roh S.W."/>
        </authorList>
    </citation>
    <scope>NUCLEOTIDE SEQUENCE [LARGE SCALE GENOMIC DNA]</scope>
    <source>
        <strain evidence="1 2">DSM 103574</strain>
    </source>
</reference>
<evidence type="ECO:0000313" key="1">
    <source>
        <dbReference type="EMBL" id="QIB68626.1"/>
    </source>
</evidence>
<name>A0A858BX10_9FIRM</name>
<dbReference type="EMBL" id="CP048649">
    <property type="protein sequence ID" value="QIB68626.1"/>
    <property type="molecule type" value="Genomic_DNA"/>
</dbReference>
<protein>
    <submittedName>
        <fullName evidence="1">Uncharacterized protein</fullName>
    </submittedName>
</protein>